<dbReference type="InterPro" id="IPR001841">
    <property type="entry name" value="Znf_RING"/>
</dbReference>
<dbReference type="EMBL" id="DF142976">
    <property type="protein sequence ID" value="GAA49668.1"/>
    <property type="molecule type" value="Genomic_DNA"/>
</dbReference>
<dbReference type="Pfam" id="PF19422">
    <property type="entry name" value="Ariadne"/>
    <property type="match status" value="1"/>
</dbReference>
<gene>
    <name evidence="15" type="ORF">CLF_103378</name>
</gene>
<evidence type="ECO:0000313" key="15">
    <source>
        <dbReference type="EMBL" id="GAA49668.1"/>
    </source>
</evidence>
<feature type="domain" description="RING-type" evidence="13">
    <location>
        <begin position="350"/>
        <end position="396"/>
    </location>
</feature>
<comment type="catalytic activity">
    <reaction evidence="1">
        <text>[E2 ubiquitin-conjugating enzyme]-S-ubiquitinyl-L-cysteine + [acceptor protein]-L-lysine = [E2 ubiquitin-conjugating enzyme]-L-cysteine + [acceptor protein]-N(6)-ubiquitinyl-L-lysine.</text>
        <dbReference type="EC" id="2.3.2.31"/>
    </reaction>
</comment>
<feature type="domain" description="RING-type" evidence="14">
    <location>
        <begin position="346"/>
        <end position="559"/>
    </location>
</feature>
<evidence type="ECO:0000256" key="4">
    <source>
        <dbReference type="ARBA" id="ARBA00012251"/>
    </source>
</evidence>
<proteinExistence type="inferred from homology"/>
<evidence type="ECO:0000256" key="11">
    <source>
        <dbReference type="PROSITE-ProRule" id="PRU00175"/>
    </source>
</evidence>
<dbReference type="PROSITE" id="PS51873">
    <property type="entry name" value="TRIAD"/>
    <property type="match status" value="1"/>
</dbReference>
<evidence type="ECO:0000313" key="16">
    <source>
        <dbReference type="Proteomes" id="UP000008909"/>
    </source>
</evidence>
<evidence type="ECO:0000256" key="9">
    <source>
        <dbReference type="ARBA" id="ARBA00022786"/>
    </source>
</evidence>
<evidence type="ECO:0000256" key="5">
    <source>
        <dbReference type="ARBA" id="ARBA00022679"/>
    </source>
</evidence>
<evidence type="ECO:0000256" key="12">
    <source>
        <dbReference type="SAM" id="MobiDB-lite"/>
    </source>
</evidence>
<keyword evidence="8 11" id="KW-0863">Zinc-finger</keyword>
<dbReference type="GO" id="GO:0016567">
    <property type="term" value="P:protein ubiquitination"/>
    <property type="evidence" value="ECO:0007669"/>
    <property type="project" value="InterPro"/>
</dbReference>
<dbReference type="CDD" id="cd16626">
    <property type="entry name" value="RING-HC_RBR_HHARI"/>
    <property type="match status" value="1"/>
</dbReference>
<dbReference type="InterPro" id="IPR031127">
    <property type="entry name" value="E3_UB_ligase_RBR"/>
</dbReference>
<dbReference type="FunFam" id="1.20.120.1750:FF:000002">
    <property type="entry name" value="RBR-type E3 ubiquitin transferase"/>
    <property type="match status" value="1"/>
</dbReference>
<dbReference type="FunFam" id="3.30.40.10:FF:000019">
    <property type="entry name" value="RBR-type E3 ubiquitin transferase"/>
    <property type="match status" value="1"/>
</dbReference>
<dbReference type="PROSITE" id="PS50089">
    <property type="entry name" value="ZF_RING_2"/>
    <property type="match status" value="1"/>
</dbReference>
<dbReference type="Pfam" id="PF22605">
    <property type="entry name" value="IBR_2"/>
    <property type="match status" value="1"/>
</dbReference>
<keyword evidence="6" id="KW-0479">Metal-binding</keyword>
<evidence type="ECO:0000256" key="8">
    <source>
        <dbReference type="ARBA" id="ARBA00022771"/>
    </source>
</evidence>
<dbReference type="GO" id="GO:0008270">
    <property type="term" value="F:zinc ion binding"/>
    <property type="evidence" value="ECO:0007669"/>
    <property type="project" value="UniProtKB-KW"/>
</dbReference>
<dbReference type="InterPro" id="IPR045840">
    <property type="entry name" value="Ariadne"/>
</dbReference>
<dbReference type="PANTHER" id="PTHR11685">
    <property type="entry name" value="RBR FAMILY RING FINGER AND IBR DOMAIN-CONTAINING"/>
    <property type="match status" value="1"/>
</dbReference>
<dbReference type="AlphaFoldDB" id="G7Y9N4"/>
<dbReference type="Gene3D" id="3.30.40.10">
    <property type="entry name" value="Zinc/RING finger domain, C3HC4 (zinc finger)"/>
    <property type="match status" value="1"/>
</dbReference>
<dbReference type="InterPro" id="IPR002867">
    <property type="entry name" value="IBR_dom"/>
</dbReference>
<comment type="similarity">
    <text evidence="3">Belongs to the RBR family. Ariadne subfamily.</text>
</comment>
<keyword evidence="10" id="KW-0862">Zinc</keyword>
<name>G7Y9N4_CLOSI</name>
<dbReference type="EC" id="2.3.2.31" evidence="4"/>
<feature type="region of interest" description="Disordered" evidence="12">
    <location>
        <begin position="222"/>
        <end position="241"/>
    </location>
</feature>
<reference evidence="15" key="1">
    <citation type="journal article" date="2011" name="Genome Biol.">
        <title>The draft genome of the carcinogenic human liver fluke Clonorchis sinensis.</title>
        <authorList>
            <person name="Wang X."/>
            <person name="Chen W."/>
            <person name="Huang Y."/>
            <person name="Sun J."/>
            <person name="Men J."/>
            <person name="Liu H."/>
            <person name="Luo F."/>
            <person name="Guo L."/>
            <person name="Lv X."/>
            <person name="Deng C."/>
            <person name="Zhou C."/>
            <person name="Fan Y."/>
            <person name="Li X."/>
            <person name="Huang L."/>
            <person name="Hu Y."/>
            <person name="Liang C."/>
            <person name="Hu X."/>
            <person name="Xu J."/>
            <person name="Yu X."/>
        </authorList>
    </citation>
    <scope>NUCLEOTIDE SEQUENCE [LARGE SCALE GENOMIC DNA]</scope>
    <source>
        <strain evidence="15">Henan</strain>
    </source>
</reference>
<dbReference type="Pfam" id="PF21235">
    <property type="entry name" value="UBA_ARI1"/>
    <property type="match status" value="1"/>
</dbReference>
<evidence type="ECO:0000256" key="2">
    <source>
        <dbReference type="ARBA" id="ARBA00004906"/>
    </source>
</evidence>
<keyword evidence="16" id="KW-1185">Reference proteome</keyword>
<comment type="pathway">
    <text evidence="2">Protein modification; protein ubiquitination.</text>
</comment>
<keyword evidence="5" id="KW-0808">Transferase</keyword>
<evidence type="ECO:0000259" key="13">
    <source>
        <dbReference type="PROSITE" id="PS50089"/>
    </source>
</evidence>
<protein>
    <recommendedName>
        <fullName evidence="4">RBR-type E3 ubiquitin transferase</fullName>
        <ecNumber evidence="4">2.3.2.31</ecNumber>
    </recommendedName>
</protein>
<dbReference type="GO" id="GO:0061630">
    <property type="term" value="F:ubiquitin protein ligase activity"/>
    <property type="evidence" value="ECO:0007669"/>
    <property type="project" value="UniProtKB-EC"/>
</dbReference>
<dbReference type="InterPro" id="IPR054694">
    <property type="entry name" value="Parkin-like_IBR"/>
</dbReference>
<evidence type="ECO:0000256" key="10">
    <source>
        <dbReference type="ARBA" id="ARBA00022833"/>
    </source>
</evidence>
<dbReference type="SUPFAM" id="SSF57850">
    <property type="entry name" value="RING/U-box"/>
    <property type="match status" value="3"/>
</dbReference>
<accession>G7Y9N4</accession>
<evidence type="ECO:0000256" key="7">
    <source>
        <dbReference type="ARBA" id="ARBA00022737"/>
    </source>
</evidence>
<evidence type="ECO:0000259" key="14">
    <source>
        <dbReference type="PROSITE" id="PS51873"/>
    </source>
</evidence>
<keyword evidence="9" id="KW-0833">Ubl conjugation pathway</keyword>
<evidence type="ECO:0000256" key="6">
    <source>
        <dbReference type="ARBA" id="ARBA00022723"/>
    </source>
</evidence>
<dbReference type="InterPro" id="IPR044066">
    <property type="entry name" value="TRIAD_supradom"/>
</dbReference>
<reference key="2">
    <citation type="submission" date="2011-10" db="EMBL/GenBank/DDBJ databases">
        <title>The genome and transcriptome sequence of Clonorchis sinensis provide insights into the carcinogenic liver fluke.</title>
        <authorList>
            <person name="Wang X."/>
            <person name="Huang Y."/>
            <person name="Chen W."/>
            <person name="Liu H."/>
            <person name="Guo L."/>
            <person name="Chen Y."/>
            <person name="Luo F."/>
            <person name="Zhou W."/>
            <person name="Sun J."/>
            <person name="Mao Q."/>
            <person name="Liang P."/>
            <person name="Zhou C."/>
            <person name="Tian Y."/>
            <person name="Men J."/>
            <person name="Lv X."/>
            <person name="Huang L."/>
            <person name="Zhou J."/>
            <person name="Hu Y."/>
            <person name="Li R."/>
            <person name="Zhang F."/>
            <person name="Lei H."/>
            <person name="Li X."/>
            <person name="Hu X."/>
            <person name="Liang C."/>
            <person name="Xu J."/>
            <person name="Wu Z."/>
            <person name="Yu X."/>
        </authorList>
    </citation>
    <scope>NUCLEOTIDE SEQUENCE</scope>
    <source>
        <strain>Henan</strain>
    </source>
</reference>
<dbReference type="InterPro" id="IPR048962">
    <property type="entry name" value="ARIH1-like_UBL"/>
</dbReference>
<dbReference type="CDD" id="cd20343">
    <property type="entry name" value="BRcat_RBR_HHARI-like"/>
    <property type="match status" value="1"/>
</dbReference>
<organism evidence="15 16">
    <name type="scientific">Clonorchis sinensis</name>
    <name type="common">Chinese liver fluke</name>
    <dbReference type="NCBI Taxonomy" id="79923"/>
    <lineage>
        <taxon>Eukaryota</taxon>
        <taxon>Metazoa</taxon>
        <taxon>Spiralia</taxon>
        <taxon>Lophotrochozoa</taxon>
        <taxon>Platyhelminthes</taxon>
        <taxon>Trematoda</taxon>
        <taxon>Digenea</taxon>
        <taxon>Opisthorchiida</taxon>
        <taxon>Opisthorchiata</taxon>
        <taxon>Opisthorchiidae</taxon>
        <taxon>Clonorchis</taxon>
    </lineage>
</organism>
<dbReference type="SMART" id="SM00647">
    <property type="entry name" value="IBR"/>
    <property type="match status" value="2"/>
</dbReference>
<sequence>MIRRTFSRITRTDFQILYGAYVRPLLEYANPVVYSGRTKDVILIERVQRAATKMVAGLKSMDYETRLVVLDLFPLEYRRLRGDLILTYALFEQGLASRFFTVDPANTRRGHVFGGGLRAPPYSLPAGMDFLTSIRTSYLDGVQRSFDLMGEFGRTVTKWLLLDFSMLHLRARYQCSVVFLPQRAIKLAQIDELWWIGVLFADCEGLKQSNWRVSCEMDEADSVGSVPSEDESASICSEPSDELTNLADVPENARDSRDEEPEYEMLSPDQLSQHMADITQEVAQIIQVPPTYLRLLLAYFKWDKHAFTEFYFENDKARTFAQAGLVDPASFSDDPHTFNSTQVNKSEPFCDICCMNFPHDQMQGLACRHYFCLACWQRYLEWKIMEESQGDRIYCPSYGCNVLIEDESVFRVITNPNVRRRFQKLISNSFVMHNRSLTWCPGADCGYAARCLGPEEPRQINCTNCSESFCFACSQPWHDPVRCDQLKNWLKRVSDDSGTSNWIVANTKECPKCHATIEKSGGCNHMICRNVDCKFEFCWLCLDRWEPHGAGWYKCNRYNEDTAKKARDAQAQSRRNLDRYLFYFNRYFSHLQSLRFEARLYESVQEKMDAMQNSGTSWIDVKFIRKVVDVLCSCRRTLMYTYVFAFFLKKNNHSILFERNQSDLELSTEYLSGLLDRDLCTTSLNELKQKLQDKARYCASRRRVLLEHVDEGYKEGIWEPYDP</sequence>
<dbReference type="InterPro" id="IPR013083">
    <property type="entry name" value="Znf_RING/FYVE/PHD"/>
</dbReference>
<dbReference type="CDD" id="cd20356">
    <property type="entry name" value="Rcat_RBR_HHARI-like"/>
    <property type="match status" value="1"/>
</dbReference>
<dbReference type="Gene3D" id="1.20.120.1750">
    <property type="match status" value="1"/>
</dbReference>
<keyword evidence="7" id="KW-0677">Repeat</keyword>
<dbReference type="Proteomes" id="UP000008909">
    <property type="component" value="Unassembled WGS sequence"/>
</dbReference>
<evidence type="ECO:0000256" key="3">
    <source>
        <dbReference type="ARBA" id="ARBA00005884"/>
    </source>
</evidence>
<dbReference type="Pfam" id="PF01485">
    <property type="entry name" value="IBR"/>
    <property type="match status" value="1"/>
</dbReference>
<evidence type="ECO:0000256" key="1">
    <source>
        <dbReference type="ARBA" id="ARBA00001798"/>
    </source>
</evidence>